<feature type="transmembrane region" description="Helical" evidence="1">
    <location>
        <begin position="156"/>
        <end position="173"/>
    </location>
</feature>
<name>A0A4Q0VVZ1_9BACI</name>
<organism evidence="2 3">
    <name type="scientific">Anaerobacillus alkaliphilus</name>
    <dbReference type="NCBI Taxonomy" id="1548597"/>
    <lineage>
        <taxon>Bacteria</taxon>
        <taxon>Bacillati</taxon>
        <taxon>Bacillota</taxon>
        <taxon>Bacilli</taxon>
        <taxon>Bacillales</taxon>
        <taxon>Bacillaceae</taxon>
        <taxon>Anaerobacillus</taxon>
    </lineage>
</organism>
<evidence type="ECO:0000313" key="3">
    <source>
        <dbReference type="Proteomes" id="UP000290649"/>
    </source>
</evidence>
<feature type="transmembrane region" description="Helical" evidence="1">
    <location>
        <begin position="316"/>
        <end position="336"/>
    </location>
</feature>
<keyword evidence="1" id="KW-0812">Transmembrane</keyword>
<protein>
    <recommendedName>
        <fullName evidence="4">O-antigen ligase domain-containing protein</fullName>
    </recommendedName>
</protein>
<proteinExistence type="predicted"/>
<evidence type="ECO:0000256" key="1">
    <source>
        <dbReference type="SAM" id="Phobius"/>
    </source>
</evidence>
<evidence type="ECO:0000313" key="2">
    <source>
        <dbReference type="EMBL" id="RXJ02252.1"/>
    </source>
</evidence>
<feature type="transmembrane region" description="Helical" evidence="1">
    <location>
        <begin position="133"/>
        <end position="150"/>
    </location>
</feature>
<keyword evidence="3" id="KW-1185">Reference proteome</keyword>
<keyword evidence="1" id="KW-1133">Transmembrane helix</keyword>
<dbReference type="AlphaFoldDB" id="A0A4Q0VVZ1"/>
<feature type="transmembrane region" description="Helical" evidence="1">
    <location>
        <begin position="12"/>
        <end position="31"/>
    </location>
</feature>
<accession>A0A4Q0VVZ1</accession>
<keyword evidence="1" id="KW-0472">Membrane</keyword>
<feature type="transmembrane region" description="Helical" evidence="1">
    <location>
        <begin position="102"/>
        <end position="121"/>
    </location>
</feature>
<feature type="transmembrane region" description="Helical" evidence="1">
    <location>
        <begin position="73"/>
        <end position="90"/>
    </location>
</feature>
<sequence>MNNNINSKKNIAFLNCLVLVIFISPLLNILNTSLIKIINLTNTSIITSILYLVVLIICMYHVVKYRNLTIKRLLVYFMFLIFFFLHYIFFETSRQYLVSVDMLIIYLFYIPISIFLISGITDWKDFKKIAPKYGKLTVIISTLGITVVGIQEHISYMAFSYSILPFLAILYYSFRENKSIIDLVFFAIGLIGMVFFGARGPILFLLLFICLYEMITFNYSKGSSRLLKLTIFLLFGFVFFLINNWITSFLSNSTIANDSRFLSKIMEGELTNSNARTQIYIEARSAIENMGVSINGLFWDRYVVNASYVHNVFYELLLSFGLIFGAVFIILLLLLIAKTTLLKRDKSLRILSILFVVSFFLRFIISGSFIIEGNFYLFIALLLNIKSQKEVTKI</sequence>
<gene>
    <name evidence="2" type="ORF">DS745_07640</name>
</gene>
<evidence type="ECO:0008006" key="4">
    <source>
        <dbReference type="Google" id="ProtNLM"/>
    </source>
</evidence>
<reference evidence="2 3" key="1">
    <citation type="journal article" date="2019" name="Int. J. Syst. Evol. Microbiol.">
        <title>Anaerobacillus alkaliphilus sp. nov., a novel alkaliphilic and moderately halophilic bacterium.</title>
        <authorList>
            <person name="Borsodi A.K."/>
            <person name="Aszalos J.M."/>
            <person name="Bihari P."/>
            <person name="Nagy I."/>
            <person name="Schumann P."/>
            <person name="Sproer C."/>
            <person name="Kovacs A.L."/>
            <person name="Boka K."/>
            <person name="Dobosy P."/>
            <person name="Ovari M."/>
            <person name="Szili-Kovacs T."/>
            <person name="Toth E."/>
        </authorList>
    </citation>
    <scope>NUCLEOTIDE SEQUENCE [LARGE SCALE GENOMIC DNA]</scope>
    <source>
        <strain evidence="2 3">B16-10</strain>
    </source>
</reference>
<feature type="transmembrane region" description="Helical" evidence="1">
    <location>
        <begin position="348"/>
        <end position="371"/>
    </location>
</feature>
<dbReference type="RefSeq" id="WP_129077659.1">
    <property type="nucleotide sequence ID" value="NZ_QOUX01000026.1"/>
</dbReference>
<feature type="transmembrane region" description="Helical" evidence="1">
    <location>
        <begin position="180"/>
        <end position="196"/>
    </location>
</feature>
<feature type="transmembrane region" description="Helical" evidence="1">
    <location>
        <begin position="202"/>
        <end position="219"/>
    </location>
</feature>
<dbReference type="EMBL" id="QOUX01000026">
    <property type="protein sequence ID" value="RXJ02252.1"/>
    <property type="molecule type" value="Genomic_DNA"/>
</dbReference>
<comment type="caution">
    <text evidence="2">The sequence shown here is derived from an EMBL/GenBank/DDBJ whole genome shotgun (WGS) entry which is preliminary data.</text>
</comment>
<dbReference type="Proteomes" id="UP000290649">
    <property type="component" value="Unassembled WGS sequence"/>
</dbReference>
<feature type="transmembrane region" description="Helical" evidence="1">
    <location>
        <begin position="226"/>
        <end position="246"/>
    </location>
</feature>
<feature type="transmembrane region" description="Helical" evidence="1">
    <location>
        <begin position="37"/>
        <end position="61"/>
    </location>
</feature>